<comment type="caution">
    <text evidence="2">The sequence shown here is derived from an EMBL/GenBank/DDBJ whole genome shotgun (WGS) entry which is preliminary data.</text>
</comment>
<sequence>SCRRRQPTRVVVPHRQSTRVVVASMNICVAVMSSSTTPLMKLVSSKLNRH</sequence>
<evidence type="ECO:0000313" key="2">
    <source>
        <dbReference type="EMBL" id="MCH80583.1"/>
    </source>
</evidence>
<keyword evidence="1" id="KW-0472">Membrane</keyword>
<feature type="transmembrane region" description="Helical" evidence="1">
    <location>
        <begin position="20"/>
        <end position="40"/>
    </location>
</feature>
<keyword evidence="3" id="KW-1185">Reference proteome</keyword>
<evidence type="ECO:0000313" key="3">
    <source>
        <dbReference type="Proteomes" id="UP000265520"/>
    </source>
</evidence>
<protein>
    <submittedName>
        <fullName evidence="2">Uncharacterized protein</fullName>
    </submittedName>
</protein>
<keyword evidence="1" id="KW-0812">Transmembrane</keyword>
<gene>
    <name evidence="2" type="ORF">A2U01_0001353</name>
</gene>
<dbReference type="Proteomes" id="UP000265520">
    <property type="component" value="Unassembled WGS sequence"/>
</dbReference>
<evidence type="ECO:0000256" key="1">
    <source>
        <dbReference type="SAM" id="Phobius"/>
    </source>
</evidence>
<reference evidence="2 3" key="1">
    <citation type="journal article" date="2018" name="Front. Plant Sci.">
        <title>Red Clover (Trifolium pratense) and Zigzag Clover (T. medium) - A Picture of Genomic Similarities and Differences.</title>
        <authorList>
            <person name="Dluhosova J."/>
            <person name="Istvanek J."/>
            <person name="Nedelnik J."/>
            <person name="Repkova J."/>
        </authorList>
    </citation>
    <scope>NUCLEOTIDE SEQUENCE [LARGE SCALE GENOMIC DNA]</scope>
    <source>
        <strain evidence="3">cv. 10/8</strain>
        <tissue evidence="2">Leaf</tissue>
    </source>
</reference>
<proteinExistence type="predicted"/>
<organism evidence="2 3">
    <name type="scientific">Trifolium medium</name>
    <dbReference type="NCBI Taxonomy" id="97028"/>
    <lineage>
        <taxon>Eukaryota</taxon>
        <taxon>Viridiplantae</taxon>
        <taxon>Streptophyta</taxon>
        <taxon>Embryophyta</taxon>
        <taxon>Tracheophyta</taxon>
        <taxon>Spermatophyta</taxon>
        <taxon>Magnoliopsida</taxon>
        <taxon>eudicotyledons</taxon>
        <taxon>Gunneridae</taxon>
        <taxon>Pentapetalae</taxon>
        <taxon>rosids</taxon>
        <taxon>fabids</taxon>
        <taxon>Fabales</taxon>
        <taxon>Fabaceae</taxon>
        <taxon>Papilionoideae</taxon>
        <taxon>50 kb inversion clade</taxon>
        <taxon>NPAAA clade</taxon>
        <taxon>Hologalegina</taxon>
        <taxon>IRL clade</taxon>
        <taxon>Trifolieae</taxon>
        <taxon>Trifolium</taxon>
    </lineage>
</organism>
<name>A0A392M010_9FABA</name>
<dbReference type="AlphaFoldDB" id="A0A392M010"/>
<feature type="non-terminal residue" evidence="2">
    <location>
        <position position="1"/>
    </location>
</feature>
<dbReference type="EMBL" id="LXQA010001220">
    <property type="protein sequence ID" value="MCH80583.1"/>
    <property type="molecule type" value="Genomic_DNA"/>
</dbReference>
<keyword evidence="1" id="KW-1133">Transmembrane helix</keyword>
<accession>A0A392M010</accession>